<feature type="region of interest" description="Disordered" evidence="1">
    <location>
        <begin position="184"/>
        <end position="204"/>
    </location>
</feature>
<feature type="compositionally biased region" description="Basic residues" evidence="1">
    <location>
        <begin position="192"/>
        <end position="201"/>
    </location>
</feature>
<keyword evidence="4" id="KW-1185">Reference proteome</keyword>
<feature type="transmembrane region" description="Helical" evidence="2">
    <location>
        <begin position="82"/>
        <end position="103"/>
    </location>
</feature>
<name>A0A7J0DN26_9ERIC</name>
<comment type="caution">
    <text evidence="3">The sequence shown here is derived from an EMBL/GenBank/DDBJ whole genome shotgun (WGS) entry which is preliminary data.</text>
</comment>
<evidence type="ECO:0000256" key="2">
    <source>
        <dbReference type="SAM" id="Phobius"/>
    </source>
</evidence>
<sequence>MKLATKSRLRSPKESMVPGDNFRNHDLAGPFKVAEKALHITSSEQPWATSGFCTSPGDPLDLSFLHKCRAGAGSLNFEEIRALNTLSVNGGLLPLLALAGVLLDSEEELPSTQGRTRCLAPPPYSFGTDILRTISRTVRVARSLDIRDGWCCWKWPSRSGTWLVLAIGWALLSGGLLALGLGRPAQTNKGKQPGRGRSKPLRRGDQTKAMIVGKRAQRRVVEYVERTFERWGSGLFIDGVMGRVHGSRRDPRKDKYGKISRRCRRHNWGRLPSGEYPVIVGVVMEKISQWIVFMYR</sequence>
<evidence type="ECO:0000256" key="1">
    <source>
        <dbReference type="SAM" id="MobiDB-lite"/>
    </source>
</evidence>
<dbReference type="Proteomes" id="UP000585474">
    <property type="component" value="Unassembled WGS sequence"/>
</dbReference>
<reference evidence="4" key="1">
    <citation type="submission" date="2019-07" db="EMBL/GenBank/DDBJ databases">
        <title>De Novo Assembly of kiwifruit Actinidia rufa.</title>
        <authorList>
            <person name="Sugita-Konishi S."/>
            <person name="Sato K."/>
            <person name="Mori E."/>
            <person name="Abe Y."/>
            <person name="Kisaki G."/>
            <person name="Hamano K."/>
            <person name="Suezawa K."/>
            <person name="Otani M."/>
            <person name="Fukuda T."/>
            <person name="Manabe T."/>
            <person name="Gomi K."/>
            <person name="Tabuchi M."/>
            <person name="Akimitsu K."/>
            <person name="Kataoka I."/>
        </authorList>
    </citation>
    <scope>NUCLEOTIDE SEQUENCE [LARGE SCALE GENOMIC DNA]</scope>
    <source>
        <strain evidence="4">cv. Fuchu</strain>
    </source>
</reference>
<protein>
    <submittedName>
        <fullName evidence="3">Uncharacterized protein</fullName>
    </submittedName>
</protein>
<organism evidence="3 4">
    <name type="scientific">Actinidia rufa</name>
    <dbReference type="NCBI Taxonomy" id="165716"/>
    <lineage>
        <taxon>Eukaryota</taxon>
        <taxon>Viridiplantae</taxon>
        <taxon>Streptophyta</taxon>
        <taxon>Embryophyta</taxon>
        <taxon>Tracheophyta</taxon>
        <taxon>Spermatophyta</taxon>
        <taxon>Magnoliopsida</taxon>
        <taxon>eudicotyledons</taxon>
        <taxon>Gunneridae</taxon>
        <taxon>Pentapetalae</taxon>
        <taxon>asterids</taxon>
        <taxon>Ericales</taxon>
        <taxon>Actinidiaceae</taxon>
        <taxon>Actinidia</taxon>
    </lineage>
</organism>
<accession>A0A7J0DN26</accession>
<keyword evidence="2" id="KW-0472">Membrane</keyword>
<dbReference type="AlphaFoldDB" id="A0A7J0DN26"/>
<dbReference type="EMBL" id="BJWL01000313">
    <property type="protein sequence ID" value="GFS38589.1"/>
    <property type="molecule type" value="Genomic_DNA"/>
</dbReference>
<gene>
    <name evidence="3" type="ORF">Acr_00g0058470</name>
</gene>
<feature type="compositionally biased region" description="Basic residues" evidence="1">
    <location>
        <begin position="1"/>
        <end position="10"/>
    </location>
</feature>
<keyword evidence="2" id="KW-1133">Transmembrane helix</keyword>
<keyword evidence="2" id="KW-0812">Transmembrane</keyword>
<feature type="transmembrane region" description="Helical" evidence="2">
    <location>
        <begin position="162"/>
        <end position="182"/>
    </location>
</feature>
<proteinExistence type="predicted"/>
<evidence type="ECO:0000313" key="3">
    <source>
        <dbReference type="EMBL" id="GFS38589.1"/>
    </source>
</evidence>
<evidence type="ECO:0000313" key="4">
    <source>
        <dbReference type="Proteomes" id="UP000585474"/>
    </source>
</evidence>
<feature type="region of interest" description="Disordered" evidence="1">
    <location>
        <begin position="1"/>
        <end position="22"/>
    </location>
</feature>